<dbReference type="EMBL" id="KU963248">
    <property type="protein sequence ID" value="AMS02643.1"/>
    <property type="molecule type" value="Genomic_DNA"/>
</dbReference>
<organism evidence="1 2">
    <name type="scientific">Gordonia phage Yvonnetastic</name>
    <dbReference type="NCBI Taxonomy" id="1821566"/>
    <lineage>
        <taxon>Viruses</taxon>
        <taxon>Duplodnaviria</taxon>
        <taxon>Heunggongvirae</taxon>
        <taxon>Uroviricota</taxon>
        <taxon>Caudoviricetes</taxon>
        <taxon>Yvonnevirus</taxon>
        <taxon>Yvonnevirus yvonnetastic</taxon>
        <taxon>Gordonia virus Yvonnetastic</taxon>
    </lineage>
</organism>
<sequence length="169" mass="18745">MRDIQDAPMILEVGDHINPVEKGLGCIMEMVSWLNGDEVVTDKPNCVEEQVAMFMWNINDKGLLKYGIPARGGDGSPRSYRAADAHQVAELTRLGLKVMGKSGPYTVSDGIKLYHHISATARTIVKTSKTFDEMIALADRYLDNILIDYSPHGEEVREPRSGQLEGEKV</sequence>
<keyword evidence="2" id="KW-1185">Reference proteome</keyword>
<proteinExistence type="predicted"/>
<reference evidence="2" key="1">
    <citation type="submission" date="2016-03" db="EMBL/GenBank/DDBJ databases">
        <authorList>
            <person name="Ploux O."/>
        </authorList>
    </citation>
    <scope>NUCLEOTIDE SEQUENCE [LARGE SCALE GENOMIC DNA]</scope>
</reference>
<evidence type="ECO:0000313" key="1">
    <source>
        <dbReference type="EMBL" id="AMS02643.1"/>
    </source>
</evidence>
<protein>
    <submittedName>
        <fullName evidence="1">Uncharacterized protein</fullName>
    </submittedName>
</protein>
<accession>A0A142K960</accession>
<evidence type="ECO:0000313" key="2">
    <source>
        <dbReference type="Proteomes" id="UP000201371"/>
    </source>
</evidence>
<name>A0A142K960_9CAUD</name>
<dbReference type="KEGG" id="vg:29125061"/>
<gene>
    <name evidence="1" type="primary">99</name>
    <name evidence="1" type="ORF">SEA_YVONNETASTIC_99</name>
</gene>
<dbReference type="GeneID" id="29125061"/>
<dbReference type="RefSeq" id="YP_009301153.1">
    <property type="nucleotide sequence ID" value="NC_031230.1"/>
</dbReference>
<dbReference type="Proteomes" id="UP000201371">
    <property type="component" value="Segment"/>
</dbReference>